<dbReference type="Pfam" id="PF01485">
    <property type="entry name" value="IBR"/>
    <property type="match status" value="1"/>
</dbReference>
<dbReference type="CDD" id="cd20335">
    <property type="entry name" value="BRcat_RBR"/>
    <property type="match status" value="1"/>
</dbReference>
<keyword evidence="6" id="KW-0863">Zinc-finger</keyword>
<comment type="catalytic activity">
    <reaction evidence="1">
        <text>[E2 ubiquitin-conjugating enzyme]-S-ubiquitinyl-L-cysteine + [acceptor protein]-L-lysine = [E2 ubiquitin-conjugating enzyme]-L-cysteine + [acceptor protein]-N(6)-ubiquitinyl-L-lysine.</text>
        <dbReference type="EC" id="2.3.2.31"/>
    </reaction>
</comment>
<evidence type="ECO:0000313" key="10">
    <source>
        <dbReference type="EMBL" id="KAL1893926.1"/>
    </source>
</evidence>
<sequence length="447" mass="50423">MSDNIDPQTLAVAVQIFLDDLNEFQSNRKGKNRQDDVTDEDIAMDAWQAELQAISQQFMDRALCESIAHAVEQDADLIGVAVQEDIQAAEDRNMALRMSNAKEAAGVSRPSTPALPELDNKLEAKLRELNLSPSTQSAKGSVTVPRVAAESSSSAAERFSQKFRPVQSNPHVVCIACGDRLPLENTHRVPCDHDYCHGCIESLITASIADESLFPPRCCNQPLALLDRNSEPFDFIPEALYSQFYSKKEEFETVNRTYCHIATCSQFLSTKTDIRADIGTCPSCYVSTCTICKGATHNGPCPEDAASQDVLRIAQENGWQQCFGCKRLVELDTGCNHMTCICGAQFCYVCGVKWRECRCPQWNEERLYARAEAVVNRDRNIHVLDRADMIRREQDNLVANHQCAHANWGSRQGRYQCEECRDYLPSFIYECRQCRIMACRRCRFNRL</sequence>
<keyword evidence="7" id="KW-0833">Ubl conjugation pathway</keyword>
<evidence type="ECO:0000256" key="7">
    <source>
        <dbReference type="ARBA" id="ARBA00022786"/>
    </source>
</evidence>
<evidence type="ECO:0000256" key="5">
    <source>
        <dbReference type="ARBA" id="ARBA00022737"/>
    </source>
</evidence>
<protein>
    <recommendedName>
        <fullName evidence="2">RBR-type E3 ubiquitin transferase</fullName>
        <ecNumber evidence="2">2.3.2.31</ecNumber>
    </recommendedName>
</protein>
<dbReference type="Proteomes" id="UP001583186">
    <property type="component" value="Unassembled WGS sequence"/>
</dbReference>
<name>A0ABR3Z001_9PEZI</name>
<dbReference type="PANTHER" id="PTHR11685">
    <property type="entry name" value="RBR FAMILY RING FINGER AND IBR DOMAIN-CONTAINING"/>
    <property type="match status" value="1"/>
</dbReference>
<proteinExistence type="predicted"/>
<evidence type="ECO:0000259" key="9">
    <source>
        <dbReference type="PROSITE" id="PS51873"/>
    </source>
</evidence>
<evidence type="ECO:0000256" key="6">
    <source>
        <dbReference type="ARBA" id="ARBA00022771"/>
    </source>
</evidence>
<evidence type="ECO:0000256" key="8">
    <source>
        <dbReference type="ARBA" id="ARBA00022833"/>
    </source>
</evidence>
<dbReference type="EMBL" id="JAWCUI010000035">
    <property type="protein sequence ID" value="KAL1893926.1"/>
    <property type="molecule type" value="Genomic_DNA"/>
</dbReference>
<dbReference type="InterPro" id="IPR017907">
    <property type="entry name" value="Znf_RING_CS"/>
</dbReference>
<evidence type="ECO:0000256" key="4">
    <source>
        <dbReference type="ARBA" id="ARBA00022723"/>
    </source>
</evidence>
<evidence type="ECO:0000256" key="2">
    <source>
        <dbReference type="ARBA" id="ARBA00012251"/>
    </source>
</evidence>
<accession>A0ABR3Z001</accession>
<keyword evidence="3" id="KW-0808">Transferase</keyword>
<organism evidence="10 11">
    <name type="scientific">Sporothrix stenoceras</name>
    <dbReference type="NCBI Taxonomy" id="5173"/>
    <lineage>
        <taxon>Eukaryota</taxon>
        <taxon>Fungi</taxon>
        <taxon>Dikarya</taxon>
        <taxon>Ascomycota</taxon>
        <taxon>Pezizomycotina</taxon>
        <taxon>Sordariomycetes</taxon>
        <taxon>Sordariomycetidae</taxon>
        <taxon>Ophiostomatales</taxon>
        <taxon>Ophiostomataceae</taxon>
        <taxon>Sporothrix</taxon>
    </lineage>
</organism>
<comment type="caution">
    <text evidence="10">The sequence shown here is derived from an EMBL/GenBank/DDBJ whole genome shotgun (WGS) entry which is preliminary data.</text>
</comment>
<reference evidence="10 11" key="1">
    <citation type="journal article" date="2024" name="IMA Fungus">
        <title>IMA Genome - F19 : A genome assembly and annotation guide to empower mycologists, including annotated draft genome sequences of Ceratocystis pirilliformis, Diaporthe australafricana, Fusarium ophioides, Paecilomyces lecythidis, and Sporothrix stenoceras.</title>
        <authorList>
            <person name="Aylward J."/>
            <person name="Wilson A.M."/>
            <person name="Visagie C.M."/>
            <person name="Spraker J."/>
            <person name="Barnes I."/>
            <person name="Buitendag C."/>
            <person name="Ceriani C."/>
            <person name="Del Mar Angel L."/>
            <person name="du Plessis D."/>
            <person name="Fuchs T."/>
            <person name="Gasser K."/>
            <person name="Kramer D."/>
            <person name="Li W."/>
            <person name="Munsamy K."/>
            <person name="Piso A."/>
            <person name="Price J.L."/>
            <person name="Sonnekus B."/>
            <person name="Thomas C."/>
            <person name="van der Nest A."/>
            <person name="van Dijk A."/>
            <person name="van Heerden A."/>
            <person name="van Vuuren N."/>
            <person name="Yilmaz N."/>
            <person name="Duong T.A."/>
            <person name="van der Merwe N.A."/>
            <person name="Wingfield M.J."/>
            <person name="Wingfield B.D."/>
        </authorList>
    </citation>
    <scope>NUCLEOTIDE SEQUENCE [LARGE SCALE GENOMIC DNA]</scope>
    <source>
        <strain evidence="10 11">CMW 5346</strain>
    </source>
</reference>
<dbReference type="InterPro" id="IPR044066">
    <property type="entry name" value="TRIAD_supradom"/>
</dbReference>
<evidence type="ECO:0000313" key="11">
    <source>
        <dbReference type="Proteomes" id="UP001583186"/>
    </source>
</evidence>
<dbReference type="Gene3D" id="1.20.120.1750">
    <property type="match status" value="1"/>
</dbReference>
<feature type="domain" description="RING-type" evidence="9">
    <location>
        <begin position="170"/>
        <end position="363"/>
    </location>
</feature>
<keyword evidence="11" id="KW-1185">Reference proteome</keyword>
<dbReference type="EC" id="2.3.2.31" evidence="2"/>
<keyword evidence="5" id="KW-0677">Repeat</keyword>
<dbReference type="InterPro" id="IPR031127">
    <property type="entry name" value="E3_UB_ligase_RBR"/>
</dbReference>
<keyword evidence="8" id="KW-0862">Zinc</keyword>
<dbReference type="SUPFAM" id="SSF57850">
    <property type="entry name" value="RING/U-box"/>
    <property type="match status" value="2"/>
</dbReference>
<dbReference type="CDD" id="cd22584">
    <property type="entry name" value="Rcat_RBR_unk"/>
    <property type="match status" value="1"/>
</dbReference>
<evidence type="ECO:0000256" key="3">
    <source>
        <dbReference type="ARBA" id="ARBA00022679"/>
    </source>
</evidence>
<keyword evidence="4" id="KW-0479">Metal-binding</keyword>
<gene>
    <name evidence="10" type="ORF">Sste5346_006067</name>
</gene>
<dbReference type="InterPro" id="IPR002867">
    <property type="entry name" value="IBR_dom"/>
</dbReference>
<evidence type="ECO:0000256" key="1">
    <source>
        <dbReference type="ARBA" id="ARBA00001798"/>
    </source>
</evidence>
<dbReference type="PROSITE" id="PS51873">
    <property type="entry name" value="TRIAD"/>
    <property type="match status" value="1"/>
</dbReference>
<dbReference type="PROSITE" id="PS00518">
    <property type="entry name" value="ZF_RING_1"/>
    <property type="match status" value="1"/>
</dbReference>